<proteinExistence type="predicted"/>
<dbReference type="PROSITE" id="PS50109">
    <property type="entry name" value="HIS_KIN"/>
    <property type="match status" value="1"/>
</dbReference>
<dbReference type="PANTHER" id="PTHR43065">
    <property type="entry name" value="SENSOR HISTIDINE KINASE"/>
    <property type="match status" value="1"/>
</dbReference>
<dbReference type="Gene3D" id="1.10.287.130">
    <property type="match status" value="1"/>
</dbReference>
<evidence type="ECO:0000313" key="10">
    <source>
        <dbReference type="EMBL" id="SDC94045.1"/>
    </source>
</evidence>
<dbReference type="Pfam" id="PF00072">
    <property type="entry name" value="Response_reg"/>
    <property type="match status" value="2"/>
</dbReference>
<dbReference type="PROSITE" id="PS50113">
    <property type="entry name" value="PAC"/>
    <property type="match status" value="2"/>
</dbReference>
<feature type="domain" description="Histidine kinase" evidence="6">
    <location>
        <begin position="289"/>
        <end position="512"/>
    </location>
</feature>
<dbReference type="InterPro" id="IPR036890">
    <property type="entry name" value="HATPase_C_sf"/>
</dbReference>
<evidence type="ECO:0000259" key="8">
    <source>
        <dbReference type="PROSITE" id="PS50112"/>
    </source>
</evidence>
<dbReference type="InterPro" id="IPR035965">
    <property type="entry name" value="PAS-like_dom_sf"/>
</dbReference>
<dbReference type="Pfam" id="PF02518">
    <property type="entry name" value="HATPase_c"/>
    <property type="match status" value="1"/>
</dbReference>
<dbReference type="PANTHER" id="PTHR43065:SF49">
    <property type="entry name" value="HISTIDINE KINASE"/>
    <property type="match status" value="1"/>
</dbReference>
<dbReference type="PROSITE" id="PS50112">
    <property type="entry name" value="PAS"/>
    <property type="match status" value="2"/>
</dbReference>
<dbReference type="SUPFAM" id="SSF55874">
    <property type="entry name" value="ATPase domain of HSP90 chaperone/DNA topoisomerase II/histidine kinase"/>
    <property type="match status" value="1"/>
</dbReference>
<dbReference type="STRING" id="416944.SAMN05421548_11253"/>
<feature type="coiled-coil region" evidence="5">
    <location>
        <begin position="260"/>
        <end position="311"/>
    </location>
</feature>
<evidence type="ECO:0000259" key="9">
    <source>
        <dbReference type="PROSITE" id="PS50113"/>
    </source>
</evidence>
<dbReference type="RefSeq" id="WP_425434091.1">
    <property type="nucleotide sequence ID" value="NZ_FMYQ01000012.1"/>
</dbReference>
<dbReference type="InterPro" id="IPR003661">
    <property type="entry name" value="HisK_dim/P_dom"/>
</dbReference>
<organism evidence="10 11">
    <name type="scientific">Paraburkholderia lycopersici</name>
    <dbReference type="NCBI Taxonomy" id="416944"/>
    <lineage>
        <taxon>Bacteria</taxon>
        <taxon>Pseudomonadati</taxon>
        <taxon>Pseudomonadota</taxon>
        <taxon>Betaproteobacteria</taxon>
        <taxon>Burkholderiales</taxon>
        <taxon>Burkholderiaceae</taxon>
        <taxon>Paraburkholderia</taxon>
    </lineage>
</organism>
<dbReference type="InterPro" id="IPR011006">
    <property type="entry name" value="CheY-like_superfamily"/>
</dbReference>
<dbReference type="PRINTS" id="PR00344">
    <property type="entry name" value="BCTRLSENSOR"/>
</dbReference>
<dbReference type="InterPro" id="IPR003594">
    <property type="entry name" value="HATPase_dom"/>
</dbReference>
<dbReference type="InterPro" id="IPR036097">
    <property type="entry name" value="HisK_dim/P_sf"/>
</dbReference>
<dbReference type="SMART" id="SM00448">
    <property type="entry name" value="REC"/>
    <property type="match status" value="2"/>
</dbReference>
<dbReference type="Pfam" id="PF00512">
    <property type="entry name" value="HisKA"/>
    <property type="match status" value="1"/>
</dbReference>
<dbReference type="SMART" id="SM00387">
    <property type="entry name" value="HATPase_c"/>
    <property type="match status" value="1"/>
</dbReference>
<dbReference type="CDD" id="cd00082">
    <property type="entry name" value="HisKA"/>
    <property type="match status" value="1"/>
</dbReference>
<evidence type="ECO:0000256" key="5">
    <source>
        <dbReference type="SAM" id="Coils"/>
    </source>
</evidence>
<evidence type="ECO:0000256" key="1">
    <source>
        <dbReference type="ARBA" id="ARBA00000085"/>
    </source>
</evidence>
<feature type="domain" description="Response regulatory" evidence="7">
    <location>
        <begin position="673"/>
        <end position="783"/>
    </location>
</feature>
<dbReference type="Gene3D" id="3.40.50.2300">
    <property type="match status" value="2"/>
</dbReference>
<evidence type="ECO:0000256" key="4">
    <source>
        <dbReference type="PROSITE-ProRule" id="PRU00169"/>
    </source>
</evidence>
<name>A0A1G6QQS1_9BURK</name>
<feature type="modified residue" description="4-aspartylphosphate" evidence="4">
    <location>
        <position position="582"/>
    </location>
</feature>
<evidence type="ECO:0000259" key="7">
    <source>
        <dbReference type="PROSITE" id="PS50110"/>
    </source>
</evidence>
<feature type="domain" description="PAC" evidence="9">
    <location>
        <begin position="89"/>
        <end position="141"/>
    </location>
</feature>
<dbReference type="EMBL" id="FMYQ01000012">
    <property type="protein sequence ID" value="SDC94045.1"/>
    <property type="molecule type" value="Genomic_DNA"/>
</dbReference>
<dbReference type="InterPro" id="IPR001610">
    <property type="entry name" value="PAC"/>
</dbReference>
<evidence type="ECO:0000256" key="3">
    <source>
        <dbReference type="ARBA" id="ARBA00022553"/>
    </source>
</evidence>
<dbReference type="SMART" id="SM00091">
    <property type="entry name" value="PAS"/>
    <property type="match status" value="2"/>
</dbReference>
<accession>A0A1G6QQS1</accession>
<dbReference type="GO" id="GO:0000155">
    <property type="term" value="F:phosphorelay sensor kinase activity"/>
    <property type="evidence" value="ECO:0007669"/>
    <property type="project" value="InterPro"/>
</dbReference>
<feature type="domain" description="Response regulatory" evidence="7">
    <location>
        <begin position="532"/>
        <end position="648"/>
    </location>
</feature>
<keyword evidence="5" id="KW-0175">Coiled coil</keyword>
<dbReference type="SUPFAM" id="SSF55785">
    <property type="entry name" value="PYP-like sensor domain (PAS domain)"/>
    <property type="match status" value="2"/>
</dbReference>
<feature type="domain" description="PAC" evidence="9">
    <location>
        <begin position="217"/>
        <end position="269"/>
    </location>
</feature>
<dbReference type="Gene3D" id="3.30.565.10">
    <property type="entry name" value="Histidine kinase-like ATPase, C-terminal domain"/>
    <property type="match status" value="1"/>
</dbReference>
<dbReference type="SUPFAM" id="SSF52172">
    <property type="entry name" value="CheY-like"/>
    <property type="match status" value="2"/>
</dbReference>
<reference evidence="11" key="1">
    <citation type="submission" date="2016-09" db="EMBL/GenBank/DDBJ databases">
        <authorList>
            <person name="Varghese N."/>
            <person name="Submissions S."/>
        </authorList>
    </citation>
    <scope>NUCLEOTIDE SEQUENCE [LARGE SCALE GENOMIC DNA]</scope>
    <source>
        <strain evidence="11">TNe-862</strain>
    </source>
</reference>
<dbReference type="Pfam" id="PF13426">
    <property type="entry name" value="PAS_9"/>
    <property type="match status" value="2"/>
</dbReference>
<dbReference type="InterPro" id="IPR000014">
    <property type="entry name" value="PAS"/>
</dbReference>
<comment type="catalytic activity">
    <reaction evidence="1">
        <text>ATP + protein L-histidine = ADP + protein N-phospho-L-histidine.</text>
        <dbReference type="EC" id="2.7.13.3"/>
    </reaction>
</comment>
<evidence type="ECO:0000256" key="2">
    <source>
        <dbReference type="ARBA" id="ARBA00012438"/>
    </source>
</evidence>
<dbReference type="NCBIfam" id="TIGR00229">
    <property type="entry name" value="sensory_box"/>
    <property type="match status" value="2"/>
</dbReference>
<feature type="domain" description="PAS" evidence="8">
    <location>
        <begin position="142"/>
        <end position="198"/>
    </location>
</feature>
<dbReference type="Proteomes" id="UP000198908">
    <property type="component" value="Unassembled WGS sequence"/>
</dbReference>
<evidence type="ECO:0000259" key="6">
    <source>
        <dbReference type="PROSITE" id="PS50109"/>
    </source>
</evidence>
<evidence type="ECO:0000313" key="11">
    <source>
        <dbReference type="Proteomes" id="UP000198908"/>
    </source>
</evidence>
<dbReference type="CDD" id="cd00130">
    <property type="entry name" value="PAS"/>
    <property type="match status" value="2"/>
</dbReference>
<sequence>MEDRMLQSLPDERAVAWEKALVARVSEYGIFRLTAEGIVASWNPGAARIKGYRAEEIVGKHFSVFYPAGDRQAGVPEAMLQTAREKGHCETEGWRVRKNGSRFWASVLITPLVAPDGSLIGFAKIVRDVTDKRRAHEAVLESERKFRLLVQGVTDYSLFMLSPDGIVTNWNLGAARIKGYEADEIIGTHFRRFYTPEDAVQGLPERGLETAAREGRFETEGWRVRKDGSRFWANVIIDAIRDETGNLVGFAKITRDVTERKVAQEQLENARAALLQAQKMEAIGKLTGGVAHDFNNVLQVLRGNLELLERRHGRDAWSRERLERAIDAVEQGANLASQLLAFGRRQALQPAVVNLAVMLRNMDDLLRRALGEMIQVETVVSGGLWNTLVDPNHLENVVLNLAINSRDAMPKGGHLTLELSNATLDSHYHALPDDVPEGQYVLLAITDTGTGMTPEVMERAFEPYFSTKPEGEGTGLGLSMAYGFVKQSGGHMRMYSEAGHGTTVKIYLPRSMEQVAELERPHTPQVTGGSETILVVEDDKRVQSMVVEMLTDLGYAVLKADDAQSAMVIIKSGVKIDLLFSDVVMPGPVRSTEMAKMAVRALPGLRVLFTSGYTQNAIVHGGRLDPGVHLLSKPYSREQLATKIRRMLGHPDLSVPLHQVADSAAKSVVPLISVLVVDDDAASREAVSELLAEMGYAVRQADSREAALREVTEEVRILVTDIALPDGSGVELARAALQQVPALKIIFASGDEAPLAREVGFAFSSVRKPFSAGQLRSLIEAAGREERTD</sequence>
<dbReference type="InterPro" id="IPR005467">
    <property type="entry name" value="His_kinase_dom"/>
</dbReference>
<dbReference type="InterPro" id="IPR004358">
    <property type="entry name" value="Sig_transdc_His_kin-like_C"/>
</dbReference>
<keyword evidence="11" id="KW-1185">Reference proteome</keyword>
<dbReference type="SUPFAM" id="SSF47384">
    <property type="entry name" value="Homodimeric domain of signal transducing histidine kinase"/>
    <property type="match status" value="1"/>
</dbReference>
<dbReference type="SMART" id="SM00086">
    <property type="entry name" value="PAC"/>
    <property type="match status" value="2"/>
</dbReference>
<feature type="domain" description="PAS" evidence="8">
    <location>
        <begin position="30"/>
        <end position="67"/>
    </location>
</feature>
<protein>
    <recommendedName>
        <fullName evidence="2">histidine kinase</fullName>
        <ecNumber evidence="2">2.7.13.3</ecNumber>
    </recommendedName>
</protein>
<dbReference type="InterPro" id="IPR001789">
    <property type="entry name" value="Sig_transdc_resp-reg_receiver"/>
</dbReference>
<dbReference type="EC" id="2.7.13.3" evidence="2"/>
<dbReference type="Gene3D" id="3.30.450.20">
    <property type="entry name" value="PAS domain"/>
    <property type="match status" value="2"/>
</dbReference>
<dbReference type="InterPro" id="IPR000700">
    <property type="entry name" value="PAS-assoc_C"/>
</dbReference>
<feature type="modified residue" description="4-aspartylphosphate" evidence="4">
    <location>
        <position position="721"/>
    </location>
</feature>
<keyword evidence="3 4" id="KW-0597">Phosphoprotein</keyword>
<dbReference type="SMART" id="SM00388">
    <property type="entry name" value="HisKA"/>
    <property type="match status" value="1"/>
</dbReference>
<dbReference type="PROSITE" id="PS50110">
    <property type="entry name" value="RESPONSE_REGULATORY"/>
    <property type="match status" value="2"/>
</dbReference>
<gene>
    <name evidence="10" type="ORF">SAMN05421548_11253</name>
</gene>
<dbReference type="AlphaFoldDB" id="A0A1G6QQS1"/>